<dbReference type="InterPro" id="IPR011545">
    <property type="entry name" value="DEAD/DEAH_box_helicase_dom"/>
</dbReference>
<evidence type="ECO:0000313" key="11">
    <source>
        <dbReference type="Proteomes" id="UP001176517"/>
    </source>
</evidence>
<keyword evidence="2" id="KW-0547">Nucleotide-binding</keyword>
<evidence type="ECO:0000256" key="5">
    <source>
        <dbReference type="ARBA" id="ARBA00022840"/>
    </source>
</evidence>
<feature type="domain" description="Helicase ATP-binding" evidence="8">
    <location>
        <begin position="762"/>
        <end position="941"/>
    </location>
</feature>
<dbReference type="Gene3D" id="3.40.50.300">
    <property type="entry name" value="P-loop containing nucleotide triphosphate hydrolases"/>
    <property type="match status" value="2"/>
</dbReference>
<organism evidence="10 11">
    <name type="scientific">Tilletia horrida</name>
    <dbReference type="NCBI Taxonomy" id="155126"/>
    <lineage>
        <taxon>Eukaryota</taxon>
        <taxon>Fungi</taxon>
        <taxon>Dikarya</taxon>
        <taxon>Basidiomycota</taxon>
        <taxon>Ustilaginomycotina</taxon>
        <taxon>Exobasidiomycetes</taxon>
        <taxon>Tilletiales</taxon>
        <taxon>Tilletiaceae</taxon>
        <taxon>Tilletia</taxon>
    </lineage>
</organism>
<dbReference type="Pfam" id="PF26026">
    <property type="entry name" value="RNA_hel_CTD"/>
    <property type="match status" value="1"/>
</dbReference>
<evidence type="ECO:0000256" key="1">
    <source>
        <dbReference type="ARBA" id="ARBA00012552"/>
    </source>
</evidence>
<feature type="region of interest" description="Disordered" evidence="7">
    <location>
        <begin position="1015"/>
        <end position="1034"/>
    </location>
</feature>
<dbReference type="InterPro" id="IPR007502">
    <property type="entry name" value="Helicase-assoc_dom"/>
</dbReference>
<feature type="region of interest" description="Disordered" evidence="7">
    <location>
        <begin position="1"/>
        <end position="44"/>
    </location>
</feature>
<dbReference type="InterPro" id="IPR014001">
    <property type="entry name" value="Helicase_ATP-bd"/>
</dbReference>
<dbReference type="GO" id="GO:0005524">
    <property type="term" value="F:ATP binding"/>
    <property type="evidence" value="ECO:0007669"/>
    <property type="project" value="UniProtKB-KW"/>
</dbReference>
<dbReference type="CDD" id="cd18791">
    <property type="entry name" value="SF2_C_RHA"/>
    <property type="match status" value="1"/>
</dbReference>
<evidence type="ECO:0000256" key="6">
    <source>
        <dbReference type="ARBA" id="ARBA00047984"/>
    </source>
</evidence>
<feature type="compositionally biased region" description="Polar residues" evidence="7">
    <location>
        <begin position="1"/>
        <end position="18"/>
    </location>
</feature>
<dbReference type="SUPFAM" id="SSF52540">
    <property type="entry name" value="P-loop containing nucleoside triphosphate hydrolases"/>
    <property type="match status" value="1"/>
</dbReference>
<dbReference type="FunFam" id="3.40.50.300:FF:000500">
    <property type="entry name" value="ATP-dependent RNA helicase DHX29"/>
    <property type="match status" value="1"/>
</dbReference>
<dbReference type="GO" id="GO:0016787">
    <property type="term" value="F:hydrolase activity"/>
    <property type="evidence" value="ECO:0007669"/>
    <property type="project" value="UniProtKB-KW"/>
</dbReference>
<feature type="compositionally biased region" description="Polar residues" evidence="7">
    <location>
        <begin position="1025"/>
        <end position="1034"/>
    </location>
</feature>
<keyword evidence="3 10" id="KW-0378">Hydrolase</keyword>
<dbReference type="SMART" id="SM00490">
    <property type="entry name" value="HELICc"/>
    <property type="match status" value="1"/>
</dbReference>
<sequence length="1648" mass="181230">MAPRKSNASVKSSGSTSKKAAPLPDWVKNGGKPPPTSTEPITTTFTRRDGTVVTQTHLFPPNTKTPINLLHERITKTTDWAKPDLRPHPLPGSSKSEFTCTIILTKPNKTDASKPHRIEIKPPMRAGQGGALDGLFFSCDSSEKAKHWGATFALFRLYSNQQFGRMLPTLKSSPGGGPREYWQQMENWLKSTEAKSWLSRPENADYLAPDPFEALATRERQQKERLVKEAARASEIEKGLADPLLSDNGKSGPRISKAWAEAREVRMAPALRELVERTIRGAMQVFGNMIEENGDEVDGADGIQGRDQQAKQSITFEADVITKALSSQGFRPAYVRTAIDWLRSASNLLSKDGSDAASSLRDPLIASLRSKTLSPLEATIQYLLLYVPEEDLPMRFRPSKASDGFVSTAIAANETTSVSDGDNLAWRWTEAALVKEYKWPRKPTANAVQTIREWRQQLLADESRLTSTSSLKDMSASSRLAMVVDVLLAQLGEERADLIDSVQQVLEHAASAADATKQDWEEIQSRRADERIAIEAVLGEERLRPVEGAPDAFDIALAAFPGSEHSLPKHAQKEDLWLRILPHRLSLYPSERRPKSFPTFTVISRTLPSYLCLALTKRLVKVLTTKPDFTDILEAGQGGAILSMVEELDAGWWGVLEQPPTLDSVMAGLIAQEAPKDSSGDGESGQDGLKPSPKKGTSGPQRLAKPLRKEQKIDEELWAQHQQLLERSDHQEMLRARRSLPAFASRNEILSYLSSSSALSDPSCEFAGRVLIVAGETGCGKSTQVPQFILEDAIDRKEGSLCNIVVTQPRRVSAMGLAARVAAERGEEWVDEDARGDERGNIVGYAIRGERRASRQTRLLFTTTGVLLRRLSSGTDPDLQSISHVVVDEVHERSLDSDFLLLELRELLRRNNTIKLILMSATIEQELFVKYFGNAPCLEIPGRTYPVQDHYIEDIINDLSGWKPSASLLAAGKAAEAQQRKRAQAQQDRESTPGTNAHLKLQKAAAKYEDDLSPQEVGYKDDHTAGSSASTQTALKGLRHSDRIDFELLGSVVKHVIERAELDEARLARSEANKGGAILIFCPGVGEIRQAIDAINRCVTSKIDVLPLHANLSPAEQRRVFQRPKLGHRKVVVSTNVAETSITIDDISYVVDTGRVKETRFDPERGLTSLVEGWASRAACKQRRGRAGRVRAGSCFKLFTRQTELDKQPKQTTPEMLRVSLENVFLQAKAMHDEVDLRDFLSRALSPPRLASMQSALQNLIECGAMRSDRGFSSRLTALGRHLANLPLDIRLGKLILFGALFGVLGPALSVASIMSSKPLFISPERNNDAIASSRKSFAVGNSDLLTDAYAFNAWLARRASKSTNTDLRKWCEANNLSQAALRDVYALRFELLGNLQDLGFARQYRVNAILPEPSATHTQSQAGDLQAADCNVTNLNMLRAILAASLWPSIIRIQMPAPNFKESAAGALLKDPEARTIKYFDRSQGRLFMFGTSVCFDAISYSSSYMAVFSKALLKQSGPPSGPGAVSSREKVMMRDANEVPLYSLLLFGGKLKVNHATGGISIGSAAPVPADKAVVNDEAGDDRDGWVKVRASGRIAVLCSQLRALLDAVLENAIENPSVMSWDTNPDTHETRVLKSIVALLTRDGL</sequence>
<dbReference type="InterPro" id="IPR002464">
    <property type="entry name" value="DNA/RNA_helicase_DEAH_CS"/>
</dbReference>
<dbReference type="PROSITE" id="PS51194">
    <property type="entry name" value="HELICASE_CTER"/>
    <property type="match status" value="1"/>
</dbReference>
<dbReference type="InterPro" id="IPR059023">
    <property type="entry name" value="RNA_hel_CTD"/>
</dbReference>
<dbReference type="PANTHER" id="PTHR18934:SF267">
    <property type="entry name" value="ATP-DEPENDENT RNA HELICASE YLR419W-RELATED"/>
    <property type="match status" value="1"/>
</dbReference>
<evidence type="ECO:0000256" key="4">
    <source>
        <dbReference type="ARBA" id="ARBA00022806"/>
    </source>
</evidence>
<keyword evidence="11" id="KW-1185">Reference proteome</keyword>
<dbReference type="Pfam" id="PF00270">
    <property type="entry name" value="DEAD"/>
    <property type="match status" value="1"/>
</dbReference>
<dbReference type="Pfam" id="PF00271">
    <property type="entry name" value="Helicase_C"/>
    <property type="match status" value="1"/>
</dbReference>
<accession>A0AAN6GP76</accession>
<evidence type="ECO:0000256" key="7">
    <source>
        <dbReference type="SAM" id="MobiDB-lite"/>
    </source>
</evidence>
<comment type="caution">
    <text evidence="10">The sequence shown here is derived from an EMBL/GenBank/DDBJ whole genome shotgun (WGS) entry which is preliminary data.</text>
</comment>
<dbReference type="PROSITE" id="PS51192">
    <property type="entry name" value="HELICASE_ATP_BIND_1"/>
    <property type="match status" value="1"/>
</dbReference>
<reference evidence="10" key="1">
    <citation type="journal article" date="2023" name="PhytoFront">
        <title>Draft Genome Resources of Seven Strains of Tilletia horrida, Causal Agent of Kernel Smut of Rice.</title>
        <authorList>
            <person name="Khanal S."/>
            <person name="Antony Babu S."/>
            <person name="Zhou X.G."/>
        </authorList>
    </citation>
    <scope>NUCLEOTIDE SEQUENCE</scope>
    <source>
        <strain evidence="10">TX6</strain>
    </source>
</reference>
<dbReference type="EMBL" id="JAPDMZ010000295">
    <property type="protein sequence ID" value="KAK0544225.1"/>
    <property type="molecule type" value="Genomic_DNA"/>
</dbReference>
<dbReference type="Proteomes" id="UP001176517">
    <property type="component" value="Unassembled WGS sequence"/>
</dbReference>
<evidence type="ECO:0000259" key="8">
    <source>
        <dbReference type="PROSITE" id="PS51192"/>
    </source>
</evidence>
<dbReference type="Pfam" id="PF21010">
    <property type="entry name" value="HA2_C"/>
    <property type="match status" value="1"/>
</dbReference>
<dbReference type="InterPro" id="IPR027417">
    <property type="entry name" value="P-loop_NTPase"/>
</dbReference>
<dbReference type="InterPro" id="IPR001650">
    <property type="entry name" value="Helicase_C-like"/>
</dbReference>
<dbReference type="GO" id="GO:1990904">
    <property type="term" value="C:ribonucleoprotein complex"/>
    <property type="evidence" value="ECO:0007669"/>
    <property type="project" value="UniProtKB-ARBA"/>
</dbReference>
<keyword evidence="5" id="KW-0067">ATP-binding</keyword>
<name>A0AAN6GP76_9BASI</name>
<evidence type="ECO:0000256" key="3">
    <source>
        <dbReference type="ARBA" id="ARBA00022801"/>
    </source>
</evidence>
<dbReference type="PROSITE" id="PS00690">
    <property type="entry name" value="DEAH_ATP_HELICASE"/>
    <property type="match status" value="1"/>
</dbReference>
<evidence type="ECO:0000313" key="10">
    <source>
        <dbReference type="EMBL" id="KAK0544225.1"/>
    </source>
</evidence>
<gene>
    <name evidence="10" type="primary">ucp12</name>
    <name evidence="10" type="ORF">OC846_006146</name>
</gene>
<dbReference type="EC" id="3.6.4.13" evidence="1"/>
<comment type="catalytic activity">
    <reaction evidence="6">
        <text>ATP + H2O = ADP + phosphate + H(+)</text>
        <dbReference type="Rhea" id="RHEA:13065"/>
        <dbReference type="ChEBI" id="CHEBI:15377"/>
        <dbReference type="ChEBI" id="CHEBI:15378"/>
        <dbReference type="ChEBI" id="CHEBI:30616"/>
        <dbReference type="ChEBI" id="CHEBI:43474"/>
        <dbReference type="ChEBI" id="CHEBI:456216"/>
        <dbReference type="EC" id="3.6.4.13"/>
    </reaction>
</comment>
<feature type="domain" description="Helicase C-terminal" evidence="9">
    <location>
        <begin position="1052"/>
        <end position="1232"/>
    </location>
</feature>
<proteinExistence type="predicted"/>
<evidence type="ECO:0000259" key="9">
    <source>
        <dbReference type="PROSITE" id="PS51194"/>
    </source>
</evidence>
<dbReference type="GO" id="GO:0003723">
    <property type="term" value="F:RNA binding"/>
    <property type="evidence" value="ECO:0007669"/>
    <property type="project" value="TreeGrafter"/>
</dbReference>
<dbReference type="SMART" id="SM00847">
    <property type="entry name" value="HA2"/>
    <property type="match status" value="1"/>
</dbReference>
<dbReference type="CDD" id="cd17917">
    <property type="entry name" value="DEXHc_RHA-like"/>
    <property type="match status" value="1"/>
</dbReference>
<protein>
    <recommendedName>
        <fullName evidence="1">RNA helicase</fullName>
        <ecNumber evidence="1">3.6.4.13</ecNumber>
    </recommendedName>
</protein>
<dbReference type="InterPro" id="IPR056328">
    <property type="entry name" value="DSRM_DHX29"/>
</dbReference>
<dbReference type="Pfam" id="PF24385">
    <property type="entry name" value="DSRM_DHX29"/>
    <property type="match status" value="1"/>
</dbReference>
<dbReference type="SMART" id="SM00487">
    <property type="entry name" value="DEXDc"/>
    <property type="match status" value="1"/>
</dbReference>
<dbReference type="PANTHER" id="PTHR18934">
    <property type="entry name" value="ATP-DEPENDENT RNA HELICASE"/>
    <property type="match status" value="1"/>
</dbReference>
<dbReference type="Gene3D" id="1.20.120.1080">
    <property type="match status" value="1"/>
</dbReference>
<feature type="region of interest" description="Disordered" evidence="7">
    <location>
        <begin position="674"/>
        <end position="707"/>
    </location>
</feature>
<keyword evidence="4 10" id="KW-0347">Helicase</keyword>
<dbReference type="GO" id="GO:0003724">
    <property type="term" value="F:RNA helicase activity"/>
    <property type="evidence" value="ECO:0007669"/>
    <property type="project" value="UniProtKB-EC"/>
</dbReference>
<evidence type="ECO:0000256" key="2">
    <source>
        <dbReference type="ARBA" id="ARBA00022741"/>
    </source>
</evidence>